<dbReference type="SUPFAM" id="SSF57997">
    <property type="entry name" value="Tropomyosin"/>
    <property type="match status" value="1"/>
</dbReference>
<protein>
    <submittedName>
        <fullName evidence="2">Uncharacterized protein</fullName>
    </submittedName>
</protein>
<gene>
    <name evidence="2" type="ORF">M407DRAFT_247158</name>
</gene>
<dbReference type="EMBL" id="KN823824">
    <property type="protein sequence ID" value="KIO15776.1"/>
    <property type="molecule type" value="Genomic_DNA"/>
</dbReference>
<dbReference type="OrthoDB" id="128924at2759"/>
<organism evidence="2 3">
    <name type="scientific">Tulasnella calospora MUT 4182</name>
    <dbReference type="NCBI Taxonomy" id="1051891"/>
    <lineage>
        <taxon>Eukaryota</taxon>
        <taxon>Fungi</taxon>
        <taxon>Dikarya</taxon>
        <taxon>Basidiomycota</taxon>
        <taxon>Agaricomycotina</taxon>
        <taxon>Agaricomycetes</taxon>
        <taxon>Cantharellales</taxon>
        <taxon>Tulasnellaceae</taxon>
        <taxon>Tulasnella</taxon>
    </lineage>
</organism>
<name>A0A0C3Q0B7_9AGAM</name>
<reference evidence="3" key="2">
    <citation type="submission" date="2015-01" db="EMBL/GenBank/DDBJ databases">
        <title>Evolutionary Origins and Diversification of the Mycorrhizal Mutualists.</title>
        <authorList>
            <consortium name="DOE Joint Genome Institute"/>
            <consortium name="Mycorrhizal Genomics Consortium"/>
            <person name="Kohler A."/>
            <person name="Kuo A."/>
            <person name="Nagy L.G."/>
            <person name="Floudas D."/>
            <person name="Copeland A."/>
            <person name="Barry K.W."/>
            <person name="Cichocki N."/>
            <person name="Veneault-Fourrey C."/>
            <person name="LaButti K."/>
            <person name="Lindquist E.A."/>
            <person name="Lipzen A."/>
            <person name="Lundell T."/>
            <person name="Morin E."/>
            <person name="Murat C."/>
            <person name="Riley R."/>
            <person name="Ohm R."/>
            <person name="Sun H."/>
            <person name="Tunlid A."/>
            <person name="Henrissat B."/>
            <person name="Grigoriev I.V."/>
            <person name="Hibbett D.S."/>
            <person name="Martin F."/>
        </authorList>
    </citation>
    <scope>NUCLEOTIDE SEQUENCE [LARGE SCALE GENOMIC DNA]</scope>
    <source>
        <strain evidence="3">MUT 4182</strain>
    </source>
</reference>
<evidence type="ECO:0000313" key="3">
    <source>
        <dbReference type="Proteomes" id="UP000054248"/>
    </source>
</evidence>
<proteinExistence type="predicted"/>
<evidence type="ECO:0000313" key="2">
    <source>
        <dbReference type="EMBL" id="KIO15776.1"/>
    </source>
</evidence>
<keyword evidence="3" id="KW-1185">Reference proteome</keyword>
<reference evidence="2 3" key="1">
    <citation type="submission" date="2014-04" db="EMBL/GenBank/DDBJ databases">
        <authorList>
            <consortium name="DOE Joint Genome Institute"/>
            <person name="Kuo A."/>
            <person name="Girlanda M."/>
            <person name="Perotto S."/>
            <person name="Kohler A."/>
            <person name="Nagy L.G."/>
            <person name="Floudas D."/>
            <person name="Copeland A."/>
            <person name="Barry K.W."/>
            <person name="Cichocki N."/>
            <person name="Veneault-Fourrey C."/>
            <person name="LaButti K."/>
            <person name="Lindquist E.A."/>
            <person name="Lipzen A."/>
            <person name="Lundell T."/>
            <person name="Morin E."/>
            <person name="Murat C."/>
            <person name="Sun H."/>
            <person name="Tunlid A."/>
            <person name="Henrissat B."/>
            <person name="Grigoriev I.V."/>
            <person name="Hibbett D.S."/>
            <person name="Martin F."/>
            <person name="Nordberg H.P."/>
            <person name="Cantor M.N."/>
            <person name="Hua S.X."/>
        </authorList>
    </citation>
    <scope>NUCLEOTIDE SEQUENCE [LARGE SCALE GENOMIC DNA]</scope>
    <source>
        <strain evidence="2 3">MUT 4182</strain>
    </source>
</reference>
<dbReference type="AlphaFoldDB" id="A0A0C3Q0B7"/>
<accession>A0A0C3Q0B7</accession>
<sequence>MEQIRNKFLSLQKEVEEWERRSEAADMKNKEQEILIAKMEEDKASLHLLAELADEQAEKARKDTRDAVRRFQDAKTQNETLQRELASVTSDRDLWQKKYDEMVQKYSKAMQEFNDFVQSASNM</sequence>
<feature type="coiled-coil region" evidence="1">
    <location>
        <begin position="64"/>
        <end position="98"/>
    </location>
</feature>
<keyword evidence="1" id="KW-0175">Coiled coil</keyword>
<evidence type="ECO:0000256" key="1">
    <source>
        <dbReference type="SAM" id="Coils"/>
    </source>
</evidence>
<dbReference type="Proteomes" id="UP000054248">
    <property type="component" value="Unassembled WGS sequence"/>
</dbReference>
<dbReference type="HOGENOM" id="CLU_104738_0_2_1"/>